<sequence>MVSMGSQVSVHQNPESKPTLMSPPVVKVHDIGSKEESFFDSKVWLESDCEDDFFSVNGDFTPSRRSFSSQRSSSAGNNSPLIKNTIDLKNPEGFNPVTSLTEKKKRLSELFQESPNECYDDIIISKPADLPQPEKKKLNRATPCCLPRLATSLSCNGRKKSSGTATI</sequence>
<name>A0A7J7M584_9MAGN</name>
<feature type="region of interest" description="Disordered" evidence="1">
    <location>
        <begin position="1"/>
        <end position="24"/>
    </location>
</feature>
<accession>A0A7J7M584</accession>
<keyword evidence="3" id="KW-1185">Reference proteome</keyword>
<evidence type="ECO:0000256" key="1">
    <source>
        <dbReference type="SAM" id="MobiDB-lite"/>
    </source>
</evidence>
<comment type="caution">
    <text evidence="2">The sequence shown here is derived from an EMBL/GenBank/DDBJ whole genome shotgun (WGS) entry which is preliminary data.</text>
</comment>
<dbReference type="Proteomes" id="UP000541444">
    <property type="component" value="Unassembled WGS sequence"/>
</dbReference>
<dbReference type="EMBL" id="JACGCM010001763">
    <property type="protein sequence ID" value="KAF6150033.1"/>
    <property type="molecule type" value="Genomic_DNA"/>
</dbReference>
<feature type="region of interest" description="Disordered" evidence="1">
    <location>
        <begin position="60"/>
        <end position="88"/>
    </location>
</feature>
<dbReference type="PANTHER" id="PTHR34280:SF2">
    <property type="entry name" value="OS01G0920100 PROTEIN"/>
    <property type="match status" value="1"/>
</dbReference>
<feature type="compositionally biased region" description="Low complexity" evidence="1">
    <location>
        <begin position="63"/>
        <end position="74"/>
    </location>
</feature>
<evidence type="ECO:0000313" key="2">
    <source>
        <dbReference type="EMBL" id="KAF6150033.1"/>
    </source>
</evidence>
<dbReference type="OrthoDB" id="1925325at2759"/>
<dbReference type="AlphaFoldDB" id="A0A7J7M584"/>
<dbReference type="PANTHER" id="PTHR34280">
    <property type="entry name" value="OS01G0920100 PROTEIN"/>
    <property type="match status" value="1"/>
</dbReference>
<protein>
    <submittedName>
        <fullName evidence="2">Uncharacterized protein</fullName>
    </submittedName>
</protein>
<evidence type="ECO:0000313" key="3">
    <source>
        <dbReference type="Proteomes" id="UP000541444"/>
    </source>
</evidence>
<gene>
    <name evidence="2" type="ORF">GIB67_002815</name>
</gene>
<reference evidence="2 3" key="1">
    <citation type="journal article" date="2020" name="IScience">
        <title>Genome Sequencing of the Endangered Kingdonia uniflora (Circaeasteraceae, Ranunculales) Reveals Potential Mechanisms of Evolutionary Specialization.</title>
        <authorList>
            <person name="Sun Y."/>
            <person name="Deng T."/>
            <person name="Zhang A."/>
            <person name="Moore M.J."/>
            <person name="Landis J.B."/>
            <person name="Lin N."/>
            <person name="Zhang H."/>
            <person name="Zhang X."/>
            <person name="Huang J."/>
            <person name="Zhang X."/>
            <person name="Sun H."/>
            <person name="Wang H."/>
        </authorList>
    </citation>
    <scope>NUCLEOTIDE SEQUENCE [LARGE SCALE GENOMIC DNA]</scope>
    <source>
        <strain evidence="2">TB1705</strain>
        <tissue evidence="2">Leaf</tissue>
    </source>
</reference>
<feature type="compositionally biased region" description="Polar residues" evidence="1">
    <location>
        <begin position="1"/>
        <end position="16"/>
    </location>
</feature>
<dbReference type="InterPro" id="IPR038947">
    <property type="entry name" value="At3g27210-like"/>
</dbReference>
<organism evidence="2 3">
    <name type="scientific">Kingdonia uniflora</name>
    <dbReference type="NCBI Taxonomy" id="39325"/>
    <lineage>
        <taxon>Eukaryota</taxon>
        <taxon>Viridiplantae</taxon>
        <taxon>Streptophyta</taxon>
        <taxon>Embryophyta</taxon>
        <taxon>Tracheophyta</taxon>
        <taxon>Spermatophyta</taxon>
        <taxon>Magnoliopsida</taxon>
        <taxon>Ranunculales</taxon>
        <taxon>Circaeasteraceae</taxon>
        <taxon>Kingdonia</taxon>
    </lineage>
</organism>
<proteinExistence type="predicted"/>